<dbReference type="PANTHER" id="PTHR34605:SF3">
    <property type="entry name" value="P CELL-TYPE AGGLUTINATION PROTEIN MAP4-LIKE-RELATED"/>
    <property type="match status" value="1"/>
</dbReference>
<accession>A0A166NDK2</accession>
<feature type="region of interest" description="Disordered" evidence="2">
    <location>
        <begin position="1"/>
        <end position="20"/>
    </location>
</feature>
<reference evidence="3 4" key="1">
    <citation type="journal article" date="2016" name="Mol. Biol. Evol.">
        <title>Comparative Genomics of Early-Diverging Mushroom-Forming Fungi Provides Insights into the Origins of Lignocellulose Decay Capabilities.</title>
        <authorList>
            <person name="Nagy L.G."/>
            <person name="Riley R."/>
            <person name="Tritt A."/>
            <person name="Adam C."/>
            <person name="Daum C."/>
            <person name="Floudas D."/>
            <person name="Sun H."/>
            <person name="Yadav J.S."/>
            <person name="Pangilinan J."/>
            <person name="Larsson K.H."/>
            <person name="Matsuura K."/>
            <person name="Barry K."/>
            <person name="Labutti K."/>
            <person name="Kuo R."/>
            <person name="Ohm R.A."/>
            <person name="Bhattacharya S.S."/>
            <person name="Shirouzu T."/>
            <person name="Yoshinaga Y."/>
            <person name="Martin F.M."/>
            <person name="Grigoriev I.V."/>
            <person name="Hibbett D.S."/>
        </authorList>
    </citation>
    <scope>NUCLEOTIDE SEQUENCE [LARGE SCALE GENOMIC DNA]</scope>
    <source>
        <strain evidence="3 4">HHB12029</strain>
    </source>
</reference>
<dbReference type="GO" id="GO:0003677">
    <property type="term" value="F:DNA binding"/>
    <property type="evidence" value="ECO:0007669"/>
    <property type="project" value="InterPro"/>
</dbReference>
<dbReference type="OrthoDB" id="3254696at2759"/>
<dbReference type="PANTHER" id="PTHR34605">
    <property type="entry name" value="PHAGE_INTEGRASE DOMAIN-CONTAINING PROTEIN"/>
    <property type="match status" value="1"/>
</dbReference>
<organism evidence="3 4">
    <name type="scientific">Exidia glandulosa HHB12029</name>
    <dbReference type="NCBI Taxonomy" id="1314781"/>
    <lineage>
        <taxon>Eukaryota</taxon>
        <taxon>Fungi</taxon>
        <taxon>Dikarya</taxon>
        <taxon>Basidiomycota</taxon>
        <taxon>Agaricomycotina</taxon>
        <taxon>Agaricomycetes</taxon>
        <taxon>Auriculariales</taxon>
        <taxon>Exidiaceae</taxon>
        <taxon>Exidia</taxon>
    </lineage>
</organism>
<protein>
    <submittedName>
        <fullName evidence="3">DNA breaking-rejoining enzyme</fullName>
    </submittedName>
</protein>
<dbReference type="InterPro" id="IPR011010">
    <property type="entry name" value="DNA_brk_join_enz"/>
</dbReference>
<evidence type="ECO:0000313" key="3">
    <source>
        <dbReference type="EMBL" id="KZV79041.1"/>
    </source>
</evidence>
<proteinExistence type="predicted"/>
<dbReference type="GO" id="GO:0015074">
    <property type="term" value="P:DNA integration"/>
    <property type="evidence" value="ECO:0007669"/>
    <property type="project" value="InterPro"/>
</dbReference>
<dbReference type="Gene3D" id="1.10.443.10">
    <property type="entry name" value="Intergrase catalytic core"/>
    <property type="match status" value="1"/>
</dbReference>
<name>A0A166NDK2_EXIGL</name>
<feature type="non-terminal residue" evidence="3">
    <location>
        <position position="209"/>
    </location>
</feature>
<keyword evidence="4" id="KW-1185">Reference proteome</keyword>
<feature type="non-terminal residue" evidence="3">
    <location>
        <position position="1"/>
    </location>
</feature>
<sequence>KAVNSSAPMDSRREERPPVTEAMLDEALKSLDPDRPFDVCVAAAMLTTFWCQLRLGEVLSMTRHYDFDSLPAVKGLRLRADAGGTLDRVTSALWLPRTKVDRQGVWVWIARHHNDPSYALQDHIRVNSLSEDDPLFAYRHDDSNELIALTKAAFLGRLNEIWAECGMQRITGHSFRIGGTTALLRAGVDPEVVKVAGRWRSDSFLKYWR</sequence>
<keyword evidence="1" id="KW-0233">DNA recombination</keyword>
<dbReference type="Proteomes" id="UP000077266">
    <property type="component" value="Unassembled WGS sequence"/>
</dbReference>
<dbReference type="AlphaFoldDB" id="A0A166NDK2"/>
<evidence type="ECO:0000256" key="2">
    <source>
        <dbReference type="SAM" id="MobiDB-lite"/>
    </source>
</evidence>
<evidence type="ECO:0000313" key="4">
    <source>
        <dbReference type="Proteomes" id="UP000077266"/>
    </source>
</evidence>
<dbReference type="EMBL" id="KV426694">
    <property type="protein sequence ID" value="KZV79041.1"/>
    <property type="molecule type" value="Genomic_DNA"/>
</dbReference>
<evidence type="ECO:0000256" key="1">
    <source>
        <dbReference type="ARBA" id="ARBA00023172"/>
    </source>
</evidence>
<dbReference type="InterPro" id="IPR013762">
    <property type="entry name" value="Integrase-like_cat_sf"/>
</dbReference>
<dbReference type="GO" id="GO:0006310">
    <property type="term" value="P:DNA recombination"/>
    <property type="evidence" value="ECO:0007669"/>
    <property type="project" value="UniProtKB-KW"/>
</dbReference>
<dbReference type="InParanoid" id="A0A166NDK2"/>
<dbReference type="STRING" id="1314781.A0A166NDK2"/>
<dbReference type="SUPFAM" id="SSF56349">
    <property type="entry name" value="DNA breaking-rejoining enzymes"/>
    <property type="match status" value="1"/>
</dbReference>
<gene>
    <name evidence="3" type="ORF">EXIGLDRAFT_597710</name>
</gene>
<dbReference type="InterPro" id="IPR052925">
    <property type="entry name" value="Phage_Integrase-like_Recomb"/>
</dbReference>